<dbReference type="OrthoDB" id="5311at2"/>
<dbReference type="InterPro" id="IPR036906">
    <property type="entry name" value="ATPase_V1_fsu_sf"/>
</dbReference>
<dbReference type="GO" id="GO:0046933">
    <property type="term" value="F:proton-transporting ATP synthase activity, rotational mechanism"/>
    <property type="evidence" value="ECO:0007669"/>
    <property type="project" value="UniProtKB-UniRule"/>
</dbReference>
<evidence type="ECO:0000256" key="3">
    <source>
        <dbReference type="ARBA" id="ARBA00023065"/>
    </source>
</evidence>
<proteinExistence type="inferred from homology"/>
<dbReference type="AlphaFoldDB" id="A0A1T4M7J7"/>
<reference evidence="6" key="1">
    <citation type="submission" date="2017-02" db="EMBL/GenBank/DDBJ databases">
        <authorList>
            <person name="Varghese N."/>
            <person name="Submissions S."/>
        </authorList>
    </citation>
    <scope>NUCLEOTIDE SEQUENCE [LARGE SCALE GENOMIC DNA]</scope>
    <source>
        <strain evidence="6">DSM 15739</strain>
    </source>
</reference>
<evidence type="ECO:0000313" key="5">
    <source>
        <dbReference type="EMBL" id="SJZ62979.1"/>
    </source>
</evidence>
<dbReference type="InterPro" id="IPR008218">
    <property type="entry name" value="ATPase_V1-cplx_f_g_su"/>
</dbReference>
<dbReference type="InterPro" id="IPR022944">
    <property type="entry name" value="ATPase_V1-cplx_fsu_bac/arc"/>
</dbReference>
<gene>
    <name evidence="4" type="primary">atpF</name>
    <name evidence="5" type="ORF">SAMN02746011_01333</name>
</gene>
<dbReference type="SUPFAM" id="SSF159468">
    <property type="entry name" value="AtpF-like"/>
    <property type="match status" value="1"/>
</dbReference>
<keyword evidence="6" id="KW-1185">Reference proteome</keyword>
<dbReference type="Proteomes" id="UP000189941">
    <property type="component" value="Unassembled WGS sequence"/>
</dbReference>
<sequence length="105" mass="11793">MAKQYKVAVVGNRDAILPFKMIGFETFPVNTADETKKTLRQLENDEYGIVYLTEDFAQEIPDVIQYYDTVVTPAVILIPTHRGNFGIGAQKIQDNVEKAVGMNIL</sequence>
<evidence type="ECO:0000256" key="2">
    <source>
        <dbReference type="ARBA" id="ARBA00022448"/>
    </source>
</evidence>
<comment type="function">
    <text evidence="4">Produces ATP from ADP in the presence of a proton gradient across the membrane.</text>
</comment>
<protein>
    <recommendedName>
        <fullName evidence="4">V-type ATP synthase subunit F</fullName>
    </recommendedName>
    <alternativeName>
        <fullName evidence="4">V-ATPase subunit F</fullName>
    </alternativeName>
</protein>
<dbReference type="HAMAP" id="MF_00312">
    <property type="entry name" value="ATP_synth_F_arch"/>
    <property type="match status" value="1"/>
</dbReference>
<accession>A0A1T4M7J7</accession>
<comment type="similarity">
    <text evidence="1 4">Belongs to the V-ATPase F subunit family.</text>
</comment>
<dbReference type="EMBL" id="FUWO01000011">
    <property type="protein sequence ID" value="SJZ62979.1"/>
    <property type="molecule type" value="Genomic_DNA"/>
</dbReference>
<organism evidence="5 6">
    <name type="scientific">Globicatella sulfidifaciens DSM 15739</name>
    <dbReference type="NCBI Taxonomy" id="1121925"/>
    <lineage>
        <taxon>Bacteria</taxon>
        <taxon>Bacillati</taxon>
        <taxon>Bacillota</taxon>
        <taxon>Bacilli</taxon>
        <taxon>Lactobacillales</taxon>
        <taxon>Aerococcaceae</taxon>
        <taxon>Globicatella</taxon>
    </lineage>
</organism>
<dbReference type="NCBIfam" id="NF002384">
    <property type="entry name" value="PRK01395.1"/>
    <property type="match status" value="1"/>
</dbReference>
<evidence type="ECO:0000313" key="6">
    <source>
        <dbReference type="Proteomes" id="UP000189941"/>
    </source>
</evidence>
<name>A0A1T4M7J7_9LACT</name>
<dbReference type="GO" id="GO:0042777">
    <property type="term" value="P:proton motive force-driven plasma membrane ATP synthesis"/>
    <property type="evidence" value="ECO:0007669"/>
    <property type="project" value="UniProtKB-UniRule"/>
</dbReference>
<dbReference type="STRING" id="1121925.SAMN02746011_01333"/>
<evidence type="ECO:0000256" key="1">
    <source>
        <dbReference type="ARBA" id="ARBA00010148"/>
    </source>
</evidence>
<dbReference type="Pfam" id="PF01990">
    <property type="entry name" value="ATP-synt_F"/>
    <property type="match status" value="1"/>
</dbReference>
<keyword evidence="2 4" id="KW-0813">Transport</keyword>
<dbReference type="GO" id="GO:0046961">
    <property type="term" value="F:proton-transporting ATPase activity, rotational mechanism"/>
    <property type="evidence" value="ECO:0007669"/>
    <property type="project" value="InterPro"/>
</dbReference>
<dbReference type="Gene3D" id="3.40.50.10580">
    <property type="entry name" value="ATPase, V1 complex, subunit F"/>
    <property type="match status" value="1"/>
</dbReference>
<keyword evidence="3 4" id="KW-0406">Ion transport</keyword>
<evidence type="ECO:0000256" key="4">
    <source>
        <dbReference type="HAMAP-Rule" id="MF_00312"/>
    </source>
</evidence>
<keyword evidence="4" id="KW-0375">Hydrogen ion transport</keyword>
<keyword evidence="4" id="KW-0066">ATP synthesis</keyword>
<dbReference type="GO" id="GO:0005524">
    <property type="term" value="F:ATP binding"/>
    <property type="evidence" value="ECO:0007669"/>
    <property type="project" value="UniProtKB-UniRule"/>
</dbReference>
<dbReference type="RefSeq" id="WP_078756075.1">
    <property type="nucleotide sequence ID" value="NZ_FUWO01000011.1"/>
</dbReference>